<organism evidence="3 4">
    <name type="scientific">Aliishimia ponticola</name>
    <dbReference type="NCBI Taxonomy" id="2499833"/>
    <lineage>
        <taxon>Bacteria</taxon>
        <taxon>Pseudomonadati</taxon>
        <taxon>Pseudomonadota</taxon>
        <taxon>Alphaproteobacteria</taxon>
        <taxon>Rhodobacterales</taxon>
        <taxon>Paracoccaceae</taxon>
        <taxon>Aliishimia</taxon>
    </lineage>
</organism>
<gene>
    <name evidence="3" type="ORF">E4Z66_13410</name>
</gene>
<feature type="signal peptide" evidence="2">
    <location>
        <begin position="1"/>
        <end position="22"/>
    </location>
</feature>
<evidence type="ECO:0000256" key="2">
    <source>
        <dbReference type="SAM" id="SignalP"/>
    </source>
</evidence>
<dbReference type="OrthoDB" id="9808192at2"/>
<keyword evidence="1" id="KW-0812">Transmembrane</keyword>
<dbReference type="PIRSF" id="PIRSF016919">
    <property type="entry name" value="HupE_UreJ"/>
    <property type="match status" value="1"/>
</dbReference>
<proteinExistence type="predicted"/>
<keyword evidence="2" id="KW-0732">Signal</keyword>
<evidence type="ECO:0000313" key="4">
    <source>
        <dbReference type="Proteomes" id="UP000306602"/>
    </source>
</evidence>
<sequence>MKLLAKSAAVAGLATLAAPAMAHHPLAGAPMETMAHGMLSGVGHPILGFDHLAFVVLVGIAAAFTGQSLKAPLGYVAGMLLGCLLMMAGVTLPFAEVVIGASLLVMGYVVLSGRQMSLQTVLLAFGAFGLFHGTAFGESIVGQEAGYGLGVAFGYLLGLGLTQYLIAVLAGIVMTKVVKATEATAIEARLAGAVIGGIGLFLTLENAEGAAFAALGLV</sequence>
<evidence type="ECO:0000256" key="1">
    <source>
        <dbReference type="SAM" id="Phobius"/>
    </source>
</evidence>
<feature type="transmembrane region" description="Helical" evidence="1">
    <location>
        <begin position="71"/>
        <end position="88"/>
    </location>
</feature>
<dbReference type="RefSeq" id="WP_136463525.1">
    <property type="nucleotide sequence ID" value="NZ_SRKY01000003.1"/>
</dbReference>
<keyword evidence="4" id="KW-1185">Reference proteome</keyword>
<name>A0A4S4N9W8_9RHOB</name>
<dbReference type="Proteomes" id="UP000306602">
    <property type="component" value="Unassembled WGS sequence"/>
</dbReference>
<comment type="caution">
    <text evidence="3">The sequence shown here is derived from an EMBL/GenBank/DDBJ whole genome shotgun (WGS) entry which is preliminary data.</text>
</comment>
<dbReference type="EMBL" id="SRKY01000003">
    <property type="protein sequence ID" value="THH36056.1"/>
    <property type="molecule type" value="Genomic_DNA"/>
</dbReference>
<feature type="transmembrane region" description="Helical" evidence="1">
    <location>
        <begin position="149"/>
        <end position="174"/>
    </location>
</feature>
<feature type="transmembrane region" description="Helical" evidence="1">
    <location>
        <begin position="46"/>
        <end position="64"/>
    </location>
</feature>
<dbReference type="Pfam" id="PF04955">
    <property type="entry name" value="HupE_UreJ"/>
    <property type="match status" value="1"/>
</dbReference>
<evidence type="ECO:0000313" key="3">
    <source>
        <dbReference type="EMBL" id="THH36056.1"/>
    </source>
</evidence>
<feature type="transmembrane region" description="Helical" evidence="1">
    <location>
        <begin position="186"/>
        <end position="204"/>
    </location>
</feature>
<reference evidence="3 4" key="1">
    <citation type="submission" date="2019-04" db="EMBL/GenBank/DDBJ databases">
        <title>Shimia ponticola sp. nov., isolated from seawater.</title>
        <authorList>
            <person name="Kim Y.-O."/>
            <person name="Yoon J.-H."/>
        </authorList>
    </citation>
    <scope>NUCLEOTIDE SEQUENCE [LARGE SCALE GENOMIC DNA]</scope>
    <source>
        <strain evidence="3 4">MYP11</strain>
    </source>
</reference>
<dbReference type="InterPro" id="IPR007038">
    <property type="entry name" value="HupE_UreJ"/>
</dbReference>
<feature type="chain" id="PRO_5020694172" evidence="2">
    <location>
        <begin position="23"/>
        <end position="218"/>
    </location>
</feature>
<dbReference type="AlphaFoldDB" id="A0A4S4N9W8"/>
<accession>A0A4S4N9W8</accession>
<keyword evidence="1" id="KW-1133">Transmembrane helix</keyword>
<feature type="transmembrane region" description="Helical" evidence="1">
    <location>
        <begin position="94"/>
        <end position="111"/>
    </location>
</feature>
<protein>
    <submittedName>
        <fullName evidence="3">Hydantoin utilization protein A</fullName>
    </submittedName>
</protein>
<feature type="transmembrane region" description="Helical" evidence="1">
    <location>
        <begin position="118"/>
        <end position="137"/>
    </location>
</feature>
<keyword evidence="1" id="KW-0472">Membrane</keyword>